<sequence>MIAAFFAFVLVGTPATYAAPEAQISRGDVLKRAATWLTANNGKQVPYSMSQYWKDGYRQDCSGFVSMAANLGNTDPKGGPNTVALATGKYTTPIKIADLEPGDLFIDPVDEPGDDFRHVVIFEKWTKADKSQYMAYEQRGGHGTDHRVLTYGLQNTKYKPYRLKNVTG</sequence>
<dbReference type="SUPFAM" id="SSF54001">
    <property type="entry name" value="Cysteine proteinases"/>
    <property type="match status" value="1"/>
</dbReference>
<name>A0ABU4U209_9PSEU</name>
<organism evidence="2 3">
    <name type="scientific">Lentzea kristufekii</name>
    <dbReference type="NCBI Taxonomy" id="3095430"/>
    <lineage>
        <taxon>Bacteria</taxon>
        <taxon>Bacillati</taxon>
        <taxon>Actinomycetota</taxon>
        <taxon>Actinomycetes</taxon>
        <taxon>Pseudonocardiales</taxon>
        <taxon>Pseudonocardiaceae</taxon>
        <taxon>Lentzea</taxon>
    </lineage>
</organism>
<evidence type="ECO:0000313" key="2">
    <source>
        <dbReference type="EMBL" id="MDX8054177.1"/>
    </source>
</evidence>
<dbReference type="Proteomes" id="UP001271792">
    <property type="component" value="Unassembled WGS sequence"/>
</dbReference>
<evidence type="ECO:0000313" key="3">
    <source>
        <dbReference type="Proteomes" id="UP001271792"/>
    </source>
</evidence>
<dbReference type="Gene3D" id="3.90.1720.10">
    <property type="entry name" value="endopeptidase domain like (from Nostoc punctiforme)"/>
    <property type="match status" value="1"/>
</dbReference>
<gene>
    <name evidence="2" type="ORF">SK571_32815</name>
</gene>
<keyword evidence="3" id="KW-1185">Reference proteome</keyword>
<dbReference type="EMBL" id="JAXAVV010000019">
    <property type="protein sequence ID" value="MDX8054177.1"/>
    <property type="molecule type" value="Genomic_DNA"/>
</dbReference>
<proteinExistence type="predicted"/>
<evidence type="ECO:0008006" key="4">
    <source>
        <dbReference type="Google" id="ProtNLM"/>
    </source>
</evidence>
<reference evidence="2 3" key="1">
    <citation type="submission" date="2023-11" db="EMBL/GenBank/DDBJ databases">
        <title>Lentzea sokolovensis, sp. nov., Lentzea kristufkii, sp. nov., and Lentzea miocenensis, sp. nov., rare actinobacteria from Sokolov Coal Basin, Miocene lacustrine sediment, Czech Republic.</title>
        <authorList>
            <person name="Lara A."/>
            <person name="Kotroba L."/>
            <person name="Nouioui I."/>
            <person name="Neumann-Schaal M."/>
            <person name="Mast Y."/>
            <person name="Chronakova A."/>
        </authorList>
    </citation>
    <scope>NUCLEOTIDE SEQUENCE [LARGE SCALE GENOMIC DNA]</scope>
    <source>
        <strain evidence="2 3">BCCO 10_0798</strain>
    </source>
</reference>
<feature type="signal peptide" evidence="1">
    <location>
        <begin position="1"/>
        <end position="18"/>
    </location>
</feature>
<evidence type="ECO:0000256" key="1">
    <source>
        <dbReference type="SAM" id="SignalP"/>
    </source>
</evidence>
<keyword evidence="1" id="KW-0732">Signal</keyword>
<accession>A0ABU4U209</accession>
<comment type="caution">
    <text evidence="2">The sequence shown here is derived from an EMBL/GenBank/DDBJ whole genome shotgun (WGS) entry which is preliminary data.</text>
</comment>
<protein>
    <recommendedName>
        <fullName evidence="4">NlpC/P60 family protein</fullName>
    </recommendedName>
</protein>
<dbReference type="InterPro" id="IPR038765">
    <property type="entry name" value="Papain-like_cys_pep_sf"/>
</dbReference>
<feature type="chain" id="PRO_5046196900" description="NlpC/P60 family protein" evidence="1">
    <location>
        <begin position="19"/>
        <end position="168"/>
    </location>
</feature>